<protein>
    <submittedName>
        <fullName evidence="1">Uncharacterized protein</fullName>
    </submittedName>
</protein>
<gene>
    <name evidence="1" type="ORF">CB5_LOCUS5077</name>
</gene>
<name>A0A6V7NU49_ANACO</name>
<dbReference type="EMBL" id="LR862141">
    <property type="protein sequence ID" value="CAD1821866.1"/>
    <property type="molecule type" value="Genomic_DNA"/>
</dbReference>
<reference evidence="1" key="1">
    <citation type="submission" date="2020-07" db="EMBL/GenBank/DDBJ databases">
        <authorList>
            <person name="Lin J."/>
        </authorList>
    </citation>
    <scope>NUCLEOTIDE SEQUENCE</scope>
</reference>
<evidence type="ECO:0000313" key="1">
    <source>
        <dbReference type="EMBL" id="CAD1821866.1"/>
    </source>
</evidence>
<organism evidence="1">
    <name type="scientific">Ananas comosus var. bracteatus</name>
    <name type="common">red pineapple</name>
    <dbReference type="NCBI Taxonomy" id="296719"/>
    <lineage>
        <taxon>Eukaryota</taxon>
        <taxon>Viridiplantae</taxon>
        <taxon>Streptophyta</taxon>
        <taxon>Embryophyta</taxon>
        <taxon>Tracheophyta</taxon>
        <taxon>Spermatophyta</taxon>
        <taxon>Magnoliopsida</taxon>
        <taxon>Liliopsida</taxon>
        <taxon>Poales</taxon>
        <taxon>Bromeliaceae</taxon>
        <taxon>Bromelioideae</taxon>
        <taxon>Ananas</taxon>
    </lineage>
</organism>
<dbReference type="AlphaFoldDB" id="A0A6V7NU49"/>
<sequence length="138" mass="15479">MVGRVVDSVPTYSSYPENYGIYSSAKVAEVEDLGCSRVASAGLCTGTTLKLYRNKWLYRYSIGSVPVHLVVFCEPEHRVCGYRVLYRYIFPCIGTQCSPQTSCSRKVFLQLLLIYKAPHAPLEFPELETRGGEGREAI</sequence>
<accession>A0A6V7NU49</accession>
<proteinExistence type="predicted"/>